<keyword evidence="2" id="KW-0812">Transmembrane</keyword>
<dbReference type="SUPFAM" id="SSF52833">
    <property type="entry name" value="Thioredoxin-like"/>
    <property type="match status" value="1"/>
</dbReference>
<dbReference type="GO" id="GO:0030416">
    <property type="term" value="P:methylamine metabolic process"/>
    <property type="evidence" value="ECO:0007669"/>
    <property type="project" value="InterPro"/>
</dbReference>
<proteinExistence type="predicted"/>
<dbReference type="Pfam" id="PF07291">
    <property type="entry name" value="MauE"/>
    <property type="match status" value="1"/>
</dbReference>
<dbReference type="InterPro" id="IPR036249">
    <property type="entry name" value="Thioredoxin-like_sf"/>
</dbReference>
<evidence type="ECO:0000313" key="6">
    <source>
        <dbReference type="EMBL" id="AQP44038.1"/>
    </source>
</evidence>
<feature type="domain" description="Methylamine utilisation protein MauE" evidence="5">
    <location>
        <begin position="3"/>
        <end position="130"/>
    </location>
</feature>
<evidence type="ECO:0000256" key="1">
    <source>
        <dbReference type="ARBA" id="ARBA00004141"/>
    </source>
</evidence>
<evidence type="ECO:0000256" key="3">
    <source>
        <dbReference type="ARBA" id="ARBA00022989"/>
    </source>
</evidence>
<evidence type="ECO:0000259" key="5">
    <source>
        <dbReference type="Pfam" id="PF07291"/>
    </source>
</evidence>
<sequence>MTFLTLASLTLAFLLAVSGIAKLRSPAATREAFTALRLPEVLRRSPAPAALPWLELLLAVVLAAGVGWLLIGGAVAALALFVAYTVVIGRALGFDEPVRCACFGTLGTHDVSTRTLVRNVVLVLLAVAAVVAAVLDQSVYTLGASGWGWVAVAALASAAVALSLGGAPGPVAGDGPGWLGGAVVTHVASGESIGIRSLAARHDGVVLLFVLAGCGSCERVIADLPEWRQRHPGREVVVLRAPGQMSDGWADLDLYEDPGFNLARALSGGYTPTAVELGRDGAPVGKVAVGYEPVTALLNATATPAPPEDESEAKQQEVEADYVRRPIPDVVLLRSDGEPATARALASQQAQLLVGIDCLCTPAREAIDRLSEWQERLPILQVSLVVPFTMGGSELTERQGVIALYDHEGIASRALGLSGNVSAVLLGADGGLAGGPVSGLDEVEAFVSEIEEQIRLAAE</sequence>
<dbReference type="AlphaFoldDB" id="A0A1Q2CD45"/>
<organism evidence="6 7">
    <name type="scientific">Tessaracoccus flavus</name>
    <dbReference type="NCBI Taxonomy" id="1610493"/>
    <lineage>
        <taxon>Bacteria</taxon>
        <taxon>Bacillati</taxon>
        <taxon>Actinomycetota</taxon>
        <taxon>Actinomycetes</taxon>
        <taxon>Propionibacteriales</taxon>
        <taxon>Propionibacteriaceae</taxon>
        <taxon>Tessaracoccus</taxon>
    </lineage>
</organism>
<gene>
    <name evidence="6" type="ORF">RPIT_03755</name>
</gene>
<evidence type="ECO:0000256" key="2">
    <source>
        <dbReference type="ARBA" id="ARBA00022692"/>
    </source>
</evidence>
<keyword evidence="3" id="KW-1133">Transmembrane helix</keyword>
<keyword evidence="7" id="KW-1185">Reference proteome</keyword>
<evidence type="ECO:0000256" key="4">
    <source>
        <dbReference type="ARBA" id="ARBA00023136"/>
    </source>
</evidence>
<dbReference type="InterPro" id="IPR009908">
    <property type="entry name" value="Methylamine_util_MauE"/>
</dbReference>
<name>A0A1Q2CD45_9ACTN</name>
<accession>A0A1Q2CD45</accession>
<keyword evidence="4" id="KW-0472">Membrane</keyword>
<comment type="subcellular location">
    <subcellularLocation>
        <location evidence="1">Membrane</location>
        <topology evidence="1">Multi-pass membrane protein</topology>
    </subcellularLocation>
</comment>
<dbReference type="Proteomes" id="UP000188324">
    <property type="component" value="Chromosome"/>
</dbReference>
<dbReference type="RefSeq" id="WP_077340766.1">
    <property type="nucleotide sequence ID" value="NZ_CP019605.1"/>
</dbReference>
<reference evidence="6 7" key="1">
    <citation type="journal article" date="2016" name="Int. J. Syst. Evol. Microbiol.">
        <title>Tessaracoccus flavus sp. nov., isolated from the drainage system of a lindane-producing factory.</title>
        <authorList>
            <person name="Kumari R."/>
            <person name="Singh P."/>
            <person name="Schumann P."/>
            <person name="Lal R."/>
        </authorList>
    </citation>
    <scope>NUCLEOTIDE SEQUENCE [LARGE SCALE GENOMIC DNA]</scope>
    <source>
        <strain evidence="6 7">RP1T</strain>
    </source>
</reference>
<dbReference type="EMBL" id="CP019605">
    <property type="protein sequence ID" value="AQP44038.1"/>
    <property type="molecule type" value="Genomic_DNA"/>
</dbReference>
<dbReference type="STRING" id="1610493.RPIT_03755"/>
<dbReference type="GO" id="GO:0016020">
    <property type="term" value="C:membrane"/>
    <property type="evidence" value="ECO:0007669"/>
    <property type="project" value="UniProtKB-SubCell"/>
</dbReference>
<protein>
    <recommendedName>
        <fullName evidence="5">Methylamine utilisation protein MauE domain-containing protein</fullName>
    </recommendedName>
</protein>
<evidence type="ECO:0000313" key="7">
    <source>
        <dbReference type="Proteomes" id="UP000188324"/>
    </source>
</evidence>
<dbReference type="KEGG" id="tfl:RPIT_03755"/>